<accession>A0A0C9U348</accession>
<dbReference type="HOGENOM" id="CLU_000211_0_0_1"/>
<dbReference type="OrthoDB" id="3182339at2759"/>
<sequence length="1146" mass="130408">MSTDAEIDDLAYLVTHVFSPLRLPVGEDHSVSNDLGLSKAILSSARAYEKHVGDEHGPEWNRILAMLSNLTATMQVHALRGEEVESQLKAMDVGDINVYLIRAQNAAVVFRKQQNQMLFEAFEVSPKAEAIMGARGKLVCSYPGPAIAMTIHTFENEPADIIRISKRIGDDVVWTNSRVPWRRSSLWLVIRVSLQTTLEQTPLGLHTYKAFMIFFMHELAEKAIEADMSSELLHFMSTKISRRLTKLGSSAPDWLSQKALQTCTRVRKTLEERWERVQNCQAASPSWTPFELDPSKGTQLSLLESRSYVCNALMNQGTELPHTTCNPQHPHRGTLEDFLSSNGQFFKDAYHAEPRLALRDVEQEVERGIDTWVAPILATDIAGVEVACVQLETLSENYSPRAQKAYENNPEELSIMFLTTIELWVALDKLVVKKIPMLEEYSPEVPLAHLERLLLRKSEQLDRLRLAYQYIRDRHARARDGWSVFSTEVDDRSFAVRYYNTSHRLQALKARVEEDARRARHEKLVELQRKNARHAELGREIAAMDHTFYPSGRHHRRCGKCQQEQQRNGMTIEVQEWPLPSLQVAAAMVVFEFRLSPFVQYVAIGHVPSVSGSLPYILLGNYPALQPYHEQHPRSRSTLASDTKSFIRTHYREASIPATKDLVCIKNGLKFYGWDPISSTKISEPFRNSDNSDLCTYQLPGGAYGNLQGYLKSTSHTSNEVIANQEDCHKELSIHEFIAFGHLRSGSSLQWSNILRELRARTLTFRNNEVHLLLAQVSGQVGHLSDVGEWSWHGDLAEPLFCDALLGEIKDLTLSVEANWLEGATMASVSFLISRLLASNQDTGVRARAHGLLREVRKKTFSWVQELSLKVREVEDEEIRGRLRDIAAICRSTFDVDLENMREQLSSQEDVEILVSCAIFIHDSTLAVLTGIPAESRLLHERDRRLFMASEGILADRIEECSEGINSAIRGVWDGYQPGSQWRRLEHPNSRWFTCQTAGTEGRRSQEVHFNLLDGALLAEGKPLVRFFIHIASLADTSEQRILDVLPGSIPGMEYTTRGLILDWQVHFAMKDGELQIKAEKDDHLFELIPHQKLEGDIPAPLVQGHTHWLSLSDWTIEIRPLDKLWERRRDNWEIYLAPGAYSMRK</sequence>
<reference evidence="3" key="2">
    <citation type="submission" date="2015-01" db="EMBL/GenBank/DDBJ databases">
        <title>Evolutionary Origins and Diversification of the Mycorrhizal Mutualists.</title>
        <authorList>
            <consortium name="DOE Joint Genome Institute"/>
            <consortium name="Mycorrhizal Genomics Consortium"/>
            <person name="Kohler A."/>
            <person name="Kuo A."/>
            <person name="Nagy L.G."/>
            <person name="Floudas D."/>
            <person name="Copeland A."/>
            <person name="Barry K.W."/>
            <person name="Cichocki N."/>
            <person name="Veneault-Fourrey C."/>
            <person name="LaButti K."/>
            <person name="Lindquist E.A."/>
            <person name="Lipzen A."/>
            <person name="Lundell T."/>
            <person name="Morin E."/>
            <person name="Murat C."/>
            <person name="Riley R."/>
            <person name="Ohm R."/>
            <person name="Sun H."/>
            <person name="Tunlid A."/>
            <person name="Henrissat B."/>
            <person name="Grigoriev I.V."/>
            <person name="Hibbett D.S."/>
            <person name="Martin F."/>
        </authorList>
    </citation>
    <scope>NUCLEOTIDE SEQUENCE [LARGE SCALE GENOMIC DNA]</scope>
    <source>
        <strain evidence="3">ATCC 200175</strain>
    </source>
</reference>
<dbReference type="Proteomes" id="UP000053647">
    <property type="component" value="Unassembled WGS sequence"/>
</dbReference>
<name>A0A0C9U348_PAXIN</name>
<dbReference type="InterPro" id="IPR046541">
    <property type="entry name" value="DUF6606"/>
</dbReference>
<keyword evidence="3" id="KW-1185">Reference proteome</keyword>
<dbReference type="AlphaFoldDB" id="A0A0C9U348"/>
<feature type="domain" description="DUF6606" evidence="1">
    <location>
        <begin position="158"/>
        <end position="220"/>
    </location>
</feature>
<dbReference type="Pfam" id="PF20255">
    <property type="entry name" value="DUF6606"/>
    <property type="match status" value="2"/>
</dbReference>
<evidence type="ECO:0000313" key="3">
    <source>
        <dbReference type="Proteomes" id="UP000053647"/>
    </source>
</evidence>
<dbReference type="EMBL" id="KN819349">
    <property type="protein sequence ID" value="KIJ13706.1"/>
    <property type="molecule type" value="Genomic_DNA"/>
</dbReference>
<organism evidence="2 3">
    <name type="scientific">Paxillus involutus ATCC 200175</name>
    <dbReference type="NCBI Taxonomy" id="664439"/>
    <lineage>
        <taxon>Eukaryota</taxon>
        <taxon>Fungi</taxon>
        <taxon>Dikarya</taxon>
        <taxon>Basidiomycota</taxon>
        <taxon>Agaricomycotina</taxon>
        <taxon>Agaricomycetes</taxon>
        <taxon>Agaricomycetidae</taxon>
        <taxon>Boletales</taxon>
        <taxon>Paxilineae</taxon>
        <taxon>Paxillaceae</taxon>
        <taxon>Paxillus</taxon>
    </lineage>
</organism>
<feature type="non-terminal residue" evidence="2">
    <location>
        <position position="1146"/>
    </location>
</feature>
<reference evidence="2 3" key="1">
    <citation type="submission" date="2014-06" db="EMBL/GenBank/DDBJ databases">
        <authorList>
            <consortium name="DOE Joint Genome Institute"/>
            <person name="Kuo A."/>
            <person name="Kohler A."/>
            <person name="Nagy L.G."/>
            <person name="Floudas D."/>
            <person name="Copeland A."/>
            <person name="Barry K.W."/>
            <person name="Cichocki N."/>
            <person name="Veneault-Fourrey C."/>
            <person name="LaButti K."/>
            <person name="Lindquist E.A."/>
            <person name="Lipzen A."/>
            <person name="Lundell T."/>
            <person name="Morin E."/>
            <person name="Murat C."/>
            <person name="Sun H."/>
            <person name="Tunlid A."/>
            <person name="Henrissat B."/>
            <person name="Grigoriev I.V."/>
            <person name="Hibbett D.S."/>
            <person name="Martin F."/>
            <person name="Nordberg H.P."/>
            <person name="Cantor M.N."/>
            <person name="Hua S.X."/>
        </authorList>
    </citation>
    <scope>NUCLEOTIDE SEQUENCE [LARGE SCALE GENOMIC DNA]</scope>
    <source>
        <strain evidence="2 3">ATCC 200175</strain>
    </source>
</reference>
<evidence type="ECO:0000259" key="1">
    <source>
        <dbReference type="Pfam" id="PF20255"/>
    </source>
</evidence>
<proteinExistence type="predicted"/>
<gene>
    <name evidence="2" type="ORF">PAXINDRAFT_13464</name>
</gene>
<protein>
    <recommendedName>
        <fullName evidence="1">DUF6606 domain-containing protein</fullName>
    </recommendedName>
</protein>
<evidence type="ECO:0000313" key="2">
    <source>
        <dbReference type="EMBL" id="KIJ13706.1"/>
    </source>
</evidence>
<feature type="domain" description="DUF6606" evidence="1">
    <location>
        <begin position="13"/>
        <end position="157"/>
    </location>
</feature>